<evidence type="ECO:0000313" key="9">
    <source>
        <dbReference type="EMBL" id="KXJ87944.1"/>
    </source>
</evidence>
<dbReference type="PANTHER" id="PTHR43806:SF58">
    <property type="entry name" value="ALKALINE PROTEASE 1-RELATED"/>
    <property type="match status" value="1"/>
</dbReference>
<dbReference type="InterPro" id="IPR050131">
    <property type="entry name" value="Peptidase_S8_subtilisin-like"/>
</dbReference>
<gene>
    <name evidence="9" type="ORF">Micbo1qcDRAFT_215258</name>
</gene>
<feature type="active site" description="Charge relay system" evidence="5">
    <location>
        <position position="332"/>
    </location>
</feature>
<comment type="similarity">
    <text evidence="1 5 6">Belongs to the peptidase S8 family.</text>
</comment>
<dbReference type="InterPro" id="IPR034193">
    <property type="entry name" value="PCSK9_ProteinaseK-like"/>
</dbReference>
<dbReference type="Gene3D" id="3.30.70.80">
    <property type="entry name" value="Peptidase S8 propeptide/proteinase inhibitor I9"/>
    <property type="match status" value="1"/>
</dbReference>
<keyword evidence="4 5" id="KW-0720">Serine protease</keyword>
<feature type="active site" description="Charge relay system" evidence="5">
    <location>
        <position position="138"/>
    </location>
</feature>
<evidence type="ECO:0000259" key="8">
    <source>
        <dbReference type="Pfam" id="PF00082"/>
    </source>
</evidence>
<evidence type="ECO:0000256" key="2">
    <source>
        <dbReference type="ARBA" id="ARBA00022670"/>
    </source>
</evidence>
<dbReference type="SUPFAM" id="SSF54897">
    <property type="entry name" value="Protease propeptides/inhibitors"/>
    <property type="match status" value="1"/>
</dbReference>
<dbReference type="PROSITE" id="PS51892">
    <property type="entry name" value="SUBTILASE"/>
    <property type="match status" value="1"/>
</dbReference>
<proteinExistence type="inferred from homology"/>
<dbReference type="AlphaFoldDB" id="A0A136ISG8"/>
<evidence type="ECO:0000256" key="4">
    <source>
        <dbReference type="ARBA" id="ARBA00022825"/>
    </source>
</evidence>
<reference evidence="10" key="1">
    <citation type="submission" date="2016-02" db="EMBL/GenBank/DDBJ databases">
        <title>Draft genome sequence of Microdochium bolleyi, a fungal endophyte of beachgrass.</title>
        <authorList>
            <consortium name="DOE Joint Genome Institute"/>
            <person name="David A.S."/>
            <person name="May G."/>
            <person name="Haridas S."/>
            <person name="Lim J."/>
            <person name="Wang M."/>
            <person name="Labutti K."/>
            <person name="Lipzen A."/>
            <person name="Barry K."/>
            <person name="Grigoriev I.V."/>
        </authorList>
    </citation>
    <scope>NUCLEOTIDE SEQUENCE [LARGE SCALE GENOMIC DNA]</scope>
    <source>
        <strain evidence="10">J235TASD1</strain>
    </source>
</reference>
<dbReference type="InterPro" id="IPR022398">
    <property type="entry name" value="Peptidase_S8_His-AS"/>
</dbReference>
<feature type="active site" description="Charge relay system" evidence="5">
    <location>
        <position position="169"/>
    </location>
</feature>
<feature type="domain" description="Peptidase S8/S53" evidence="8">
    <location>
        <begin position="129"/>
        <end position="346"/>
    </location>
</feature>
<dbReference type="Gene3D" id="3.40.50.200">
    <property type="entry name" value="Peptidase S8/S53 domain"/>
    <property type="match status" value="1"/>
</dbReference>
<dbReference type="PROSITE" id="PS00138">
    <property type="entry name" value="SUBTILASE_SER"/>
    <property type="match status" value="1"/>
</dbReference>
<evidence type="ECO:0000256" key="1">
    <source>
        <dbReference type="ARBA" id="ARBA00011073"/>
    </source>
</evidence>
<dbReference type="GO" id="GO:0005576">
    <property type="term" value="C:extracellular region"/>
    <property type="evidence" value="ECO:0007669"/>
    <property type="project" value="UniProtKB-ARBA"/>
</dbReference>
<dbReference type="InterPro" id="IPR023828">
    <property type="entry name" value="Peptidase_S8_Ser-AS"/>
</dbReference>
<dbReference type="STRING" id="196109.A0A136ISG8"/>
<dbReference type="GO" id="GO:0004252">
    <property type="term" value="F:serine-type endopeptidase activity"/>
    <property type="evidence" value="ECO:0007669"/>
    <property type="project" value="UniProtKB-UniRule"/>
</dbReference>
<evidence type="ECO:0000313" key="10">
    <source>
        <dbReference type="Proteomes" id="UP000070501"/>
    </source>
</evidence>
<dbReference type="PRINTS" id="PR00723">
    <property type="entry name" value="SUBTILISIN"/>
</dbReference>
<protein>
    <submittedName>
        <fullName evidence="9">Serine protease prots</fullName>
    </submittedName>
</protein>
<dbReference type="FunFam" id="3.40.50.200:FF:000014">
    <property type="entry name" value="Proteinase K"/>
    <property type="match status" value="1"/>
</dbReference>
<dbReference type="Pfam" id="PF00082">
    <property type="entry name" value="Peptidase_S8"/>
    <property type="match status" value="1"/>
</dbReference>
<name>A0A136ISG8_9PEZI</name>
<keyword evidence="2 5" id="KW-0645">Protease</keyword>
<keyword evidence="10" id="KW-1185">Reference proteome</keyword>
<organism evidence="9 10">
    <name type="scientific">Microdochium bolleyi</name>
    <dbReference type="NCBI Taxonomy" id="196109"/>
    <lineage>
        <taxon>Eukaryota</taxon>
        <taxon>Fungi</taxon>
        <taxon>Dikarya</taxon>
        <taxon>Ascomycota</taxon>
        <taxon>Pezizomycotina</taxon>
        <taxon>Sordariomycetes</taxon>
        <taxon>Xylariomycetidae</taxon>
        <taxon>Xylariales</taxon>
        <taxon>Microdochiaceae</taxon>
        <taxon>Microdochium</taxon>
    </lineage>
</organism>
<feature type="chain" id="PRO_5012926879" evidence="7">
    <location>
        <begin position="16"/>
        <end position="384"/>
    </location>
</feature>
<feature type="signal peptide" evidence="7">
    <location>
        <begin position="1"/>
        <end position="15"/>
    </location>
</feature>
<dbReference type="InterPro" id="IPR036852">
    <property type="entry name" value="Peptidase_S8/S53_dom_sf"/>
</dbReference>
<keyword evidence="7" id="KW-0732">Signal</keyword>
<dbReference type="PROSITE" id="PS00137">
    <property type="entry name" value="SUBTILASE_HIS"/>
    <property type="match status" value="1"/>
</dbReference>
<keyword evidence="3 5" id="KW-0378">Hydrolase</keyword>
<dbReference type="InterPro" id="IPR023827">
    <property type="entry name" value="Peptidase_S8_Asp-AS"/>
</dbReference>
<dbReference type="InParanoid" id="A0A136ISG8"/>
<accession>A0A136ISG8</accession>
<sequence length="384" mass="39324">MRSAVLLGLLPLALAAPVVEKRAPLHVPRGATGNSYIVKMKAGAANEIGIQAVQPEADKEFPNLGAFSATLGDADVEQLRNNPEVEFVEKEHEMSIFAPVTQTGATWGLSRLSSDNTGATSYTYDSSAGEGACVYVIDTGVEVEHPEFEGRASLVANTIDNDPVDRHGHGTHVSGTVGSKTYGVAKKSTIFGVKVFDARGSSNNSVILAAMDFVLGDFQSKAARCPKGFVVNMSLGGSASEAIDNGVAQLVDAGLAVAVASGNGDRITGLALDANGFSPARYPGVCTVGATDSTDKVGRFSNYGTAVDIHAPGVSIQSTIPGGRVGSNTGTSMASPHIAGLMAYFLGLGATTPAAACDYIAANALVGRISSLGPNTKNLLAHVV</sequence>
<dbReference type="PANTHER" id="PTHR43806">
    <property type="entry name" value="PEPTIDASE S8"/>
    <property type="match status" value="1"/>
</dbReference>
<evidence type="ECO:0000256" key="5">
    <source>
        <dbReference type="PROSITE-ProRule" id="PRU01240"/>
    </source>
</evidence>
<dbReference type="InterPro" id="IPR015500">
    <property type="entry name" value="Peptidase_S8_subtilisin-rel"/>
</dbReference>
<dbReference type="InterPro" id="IPR037045">
    <property type="entry name" value="S8pro/Inhibitor_I9_sf"/>
</dbReference>
<dbReference type="CDD" id="cd04077">
    <property type="entry name" value="Peptidases_S8_PCSK9_ProteinaseK_like"/>
    <property type="match status" value="1"/>
</dbReference>
<evidence type="ECO:0000256" key="7">
    <source>
        <dbReference type="SAM" id="SignalP"/>
    </source>
</evidence>
<dbReference type="InterPro" id="IPR000209">
    <property type="entry name" value="Peptidase_S8/S53_dom"/>
</dbReference>
<dbReference type="SUPFAM" id="SSF52743">
    <property type="entry name" value="Subtilisin-like"/>
    <property type="match status" value="1"/>
</dbReference>
<dbReference type="PROSITE" id="PS00136">
    <property type="entry name" value="SUBTILASE_ASP"/>
    <property type="match status" value="1"/>
</dbReference>
<evidence type="ECO:0000256" key="3">
    <source>
        <dbReference type="ARBA" id="ARBA00022801"/>
    </source>
</evidence>
<dbReference type="Proteomes" id="UP000070501">
    <property type="component" value="Unassembled WGS sequence"/>
</dbReference>
<dbReference type="EMBL" id="KQ964260">
    <property type="protein sequence ID" value="KXJ87944.1"/>
    <property type="molecule type" value="Genomic_DNA"/>
</dbReference>
<evidence type="ECO:0000256" key="6">
    <source>
        <dbReference type="RuleBase" id="RU003355"/>
    </source>
</evidence>
<dbReference type="OrthoDB" id="206201at2759"/>
<dbReference type="GO" id="GO:0006508">
    <property type="term" value="P:proteolysis"/>
    <property type="evidence" value="ECO:0007669"/>
    <property type="project" value="UniProtKB-KW"/>
</dbReference>